<sequence length="263" mass="29038">MANFVSDWASIAREANIIPSPTMTGSSIFPPCTNLPSTDIYTNTIVNVPIENIKKRYRFSNSKLEMLKSQVTSEAEVQNPSRVDVLSALIYKCAVTAARAQANSFKPSMLTLAVNLRPILDPPLATRAIGNMVSFIKVETTSVDEITIAGVVRELRKAKDEFKKEDHVNANKLVALHSENLPISNEFETYRSHSMCNFPLNNLDFGWGKPNKVTIPPIGVGFCFILMDSPSGDGIEAIVAVPETYVTQFENNKELLQFATPIN</sequence>
<accession>A0A3Q7HQG9</accession>
<dbReference type="InterPro" id="IPR023213">
    <property type="entry name" value="CAT-like_dom_sf"/>
</dbReference>
<dbReference type="GO" id="GO:0016746">
    <property type="term" value="F:acyltransferase activity"/>
    <property type="evidence" value="ECO:0007669"/>
    <property type="project" value="UniProtKB-KW"/>
</dbReference>
<dbReference type="AlphaFoldDB" id="A0A3Q7HQG9"/>
<reference evidence="4" key="2">
    <citation type="submission" date="2019-01" db="UniProtKB">
        <authorList>
            <consortium name="EnsemblPlants"/>
        </authorList>
    </citation>
    <scope>IDENTIFICATION</scope>
    <source>
        <strain evidence="4">cv. Heinz 1706</strain>
    </source>
</reference>
<proteinExistence type="inferred from homology"/>
<comment type="similarity">
    <text evidence="1">Belongs to the plant acyltransferase family.</text>
</comment>
<evidence type="ECO:0000256" key="1">
    <source>
        <dbReference type="ARBA" id="ARBA00009861"/>
    </source>
</evidence>
<reference evidence="4" key="1">
    <citation type="journal article" date="2012" name="Nature">
        <title>The tomato genome sequence provides insights into fleshy fruit evolution.</title>
        <authorList>
            <consortium name="Tomato Genome Consortium"/>
        </authorList>
    </citation>
    <scope>NUCLEOTIDE SEQUENCE [LARGE SCALE GENOMIC DNA]</scope>
    <source>
        <strain evidence="4">cv. Heinz 1706</strain>
    </source>
</reference>
<keyword evidence="3" id="KW-0012">Acyltransferase</keyword>
<evidence type="ECO:0000256" key="2">
    <source>
        <dbReference type="ARBA" id="ARBA00022679"/>
    </source>
</evidence>
<dbReference type="PaxDb" id="4081-Solyc08g075180.1.1"/>
<evidence type="ECO:0000256" key="3">
    <source>
        <dbReference type="ARBA" id="ARBA00023315"/>
    </source>
</evidence>
<dbReference type="Pfam" id="PF02458">
    <property type="entry name" value="Transferase"/>
    <property type="match status" value="1"/>
</dbReference>
<dbReference type="Gene3D" id="3.30.559.10">
    <property type="entry name" value="Chloramphenicol acetyltransferase-like domain"/>
    <property type="match status" value="1"/>
</dbReference>
<dbReference type="InParanoid" id="A0A3Q7HQG9"/>
<organism evidence="4">
    <name type="scientific">Solanum lycopersicum</name>
    <name type="common">Tomato</name>
    <name type="synonym">Lycopersicon esculentum</name>
    <dbReference type="NCBI Taxonomy" id="4081"/>
    <lineage>
        <taxon>Eukaryota</taxon>
        <taxon>Viridiplantae</taxon>
        <taxon>Streptophyta</taxon>
        <taxon>Embryophyta</taxon>
        <taxon>Tracheophyta</taxon>
        <taxon>Spermatophyta</taxon>
        <taxon>Magnoliopsida</taxon>
        <taxon>eudicotyledons</taxon>
        <taxon>Gunneridae</taxon>
        <taxon>Pentapetalae</taxon>
        <taxon>asterids</taxon>
        <taxon>lamiids</taxon>
        <taxon>Solanales</taxon>
        <taxon>Solanaceae</taxon>
        <taxon>Solanoideae</taxon>
        <taxon>Solaneae</taxon>
        <taxon>Solanum</taxon>
        <taxon>Solanum subgen. Lycopersicon</taxon>
    </lineage>
</organism>
<dbReference type="PANTHER" id="PTHR31623">
    <property type="entry name" value="F21J9.9"/>
    <property type="match status" value="1"/>
</dbReference>
<evidence type="ECO:0000313" key="4">
    <source>
        <dbReference type="EnsemblPlants" id="Solyc08g075180.1.1.1"/>
    </source>
</evidence>
<dbReference type="OMA" id="NILHIEV"/>
<dbReference type="EnsemblPlants" id="Solyc08g075180.1.1">
    <property type="protein sequence ID" value="Solyc08g075180.1.1.1"/>
    <property type="gene ID" value="Solyc08g075180.1"/>
</dbReference>
<dbReference type="Proteomes" id="UP000004994">
    <property type="component" value="Chromosome 8"/>
</dbReference>
<evidence type="ECO:0008006" key="6">
    <source>
        <dbReference type="Google" id="ProtNLM"/>
    </source>
</evidence>
<dbReference type="PANTHER" id="PTHR31623:SF29">
    <property type="entry name" value="ACYLSUGAR ACYLTRANSFERASE 3-LIKE"/>
    <property type="match status" value="1"/>
</dbReference>
<dbReference type="STRING" id="4081.A0A3Q7HQG9"/>
<protein>
    <recommendedName>
        <fullName evidence="6">Transferase, Chloramphenicol acetyltransferase-like domain protein</fullName>
    </recommendedName>
</protein>
<keyword evidence="5" id="KW-1185">Reference proteome</keyword>
<keyword evidence="2" id="KW-0808">Transferase</keyword>
<name>A0A3Q7HQG9_SOLLC</name>
<evidence type="ECO:0000313" key="5">
    <source>
        <dbReference type="Proteomes" id="UP000004994"/>
    </source>
</evidence>
<dbReference type="Gramene" id="Solyc08g075180.1.1">
    <property type="protein sequence ID" value="Solyc08g075180.1.1.1"/>
    <property type="gene ID" value="Solyc08g075180.1"/>
</dbReference>